<dbReference type="RefSeq" id="XP_067495281.1">
    <property type="nucleotide sequence ID" value="XM_067636861.1"/>
</dbReference>
<sequence length="329" mass="36171">MMRSITIFVAIVSLLSGLPQASAHVRLYQASVKVKGSREGDSVPNIPVLAYDKSIPELPNKNAPLVSYQFDTTVFSSPAIPADAASPYYRVPRRYMANGCGGTINNIHNYWSKKNPADYSKYGAAGSWGHRIKNYFMKPFDPETLTQTANLTQARLDAGPILKPKIGNGDYLQIHGLTLNEDGGGPFKCRVDTSGTGQNFDVKAHEFTGLEPIRVWGPVLRTCNSPGGMVKDCVGQKWFMLVKLPANLQCHGEYGRHKNICLIRCENEAVNGPFGGCVPFQIDPPPGAPVPKPTRVIVNTKKPEPTPKYRYAGYDVGKNNYDEGAKEYY</sequence>
<reference evidence="2 3" key="1">
    <citation type="submission" date="2019-01" db="EMBL/GenBank/DDBJ databases">
        <title>Intercellular communication is required for trap formation in the nematode-trapping fungus Duddingtonia flagrans.</title>
        <authorList>
            <person name="Youssar L."/>
            <person name="Wernet V."/>
            <person name="Hensel N."/>
            <person name="Hildebrandt H.-G."/>
            <person name="Fischer R."/>
        </authorList>
    </citation>
    <scope>NUCLEOTIDE SEQUENCE [LARGE SCALE GENOMIC DNA]</scope>
    <source>
        <strain evidence="2 3">CBS H-5679</strain>
    </source>
</reference>
<keyword evidence="3" id="KW-1185">Reference proteome</keyword>
<evidence type="ECO:0000313" key="2">
    <source>
        <dbReference type="EMBL" id="RVD89737.1"/>
    </source>
</evidence>
<evidence type="ECO:0000256" key="1">
    <source>
        <dbReference type="SAM" id="SignalP"/>
    </source>
</evidence>
<comment type="caution">
    <text evidence="2">The sequence shown here is derived from an EMBL/GenBank/DDBJ whole genome shotgun (WGS) entry which is preliminary data.</text>
</comment>
<proteinExistence type="predicted"/>
<dbReference type="PANTHER" id="PTHR34618:SF1">
    <property type="entry name" value="SECRETED PROTEIN"/>
    <property type="match status" value="1"/>
</dbReference>
<name>A0A437AFH6_ARTFL</name>
<feature type="signal peptide" evidence="1">
    <location>
        <begin position="1"/>
        <end position="23"/>
    </location>
</feature>
<keyword evidence="1" id="KW-0732">Signal</keyword>
<dbReference type="EMBL" id="SAEB01000001">
    <property type="protein sequence ID" value="RVD89737.1"/>
    <property type="molecule type" value="Genomic_DNA"/>
</dbReference>
<dbReference type="VEuPathDB" id="FungiDB:DFL_000730"/>
<dbReference type="PANTHER" id="PTHR34618">
    <property type="entry name" value="SURFACE PROTEIN MAS1, PUTATIVE-RELATED"/>
    <property type="match status" value="1"/>
</dbReference>
<gene>
    <name evidence="2" type="ORF">DFL_000730</name>
</gene>
<accession>A0A437AFH6</accession>
<dbReference type="OrthoDB" id="3241054at2759"/>
<dbReference type="InterPro" id="IPR021476">
    <property type="entry name" value="Egh16-like"/>
</dbReference>
<dbReference type="Pfam" id="PF11327">
    <property type="entry name" value="Egh16-like"/>
    <property type="match status" value="1"/>
</dbReference>
<evidence type="ECO:0000313" key="3">
    <source>
        <dbReference type="Proteomes" id="UP000283090"/>
    </source>
</evidence>
<dbReference type="Proteomes" id="UP000283090">
    <property type="component" value="Unassembled WGS sequence"/>
</dbReference>
<dbReference type="AlphaFoldDB" id="A0A437AFH6"/>
<organism evidence="2 3">
    <name type="scientific">Arthrobotrys flagrans</name>
    <name type="common">Nematode-trapping fungus</name>
    <name type="synonym">Trichothecium flagrans</name>
    <dbReference type="NCBI Taxonomy" id="97331"/>
    <lineage>
        <taxon>Eukaryota</taxon>
        <taxon>Fungi</taxon>
        <taxon>Dikarya</taxon>
        <taxon>Ascomycota</taxon>
        <taxon>Pezizomycotina</taxon>
        <taxon>Orbiliomycetes</taxon>
        <taxon>Orbiliales</taxon>
        <taxon>Orbiliaceae</taxon>
        <taxon>Arthrobotrys</taxon>
    </lineage>
</organism>
<dbReference type="GeneID" id="93583041"/>
<feature type="chain" id="PRO_5019504945" evidence="1">
    <location>
        <begin position="24"/>
        <end position="329"/>
    </location>
</feature>
<protein>
    <submittedName>
        <fullName evidence="2">Uncharacterized protein</fullName>
    </submittedName>
</protein>